<proteinExistence type="predicted"/>
<evidence type="ECO:0000259" key="3">
    <source>
        <dbReference type="Pfam" id="PF16845"/>
    </source>
</evidence>
<dbReference type="InterPro" id="IPR046350">
    <property type="entry name" value="Cystatin_sf"/>
</dbReference>
<dbReference type="PhylomeDB" id="A0A068UQP3"/>
<evidence type="ECO:0000256" key="1">
    <source>
        <dbReference type="ARBA" id="ARBA00022690"/>
    </source>
</evidence>
<gene>
    <name evidence="4" type="ORF">GSCOC_T00031523001</name>
</gene>
<dbReference type="AlphaFoldDB" id="A0A068UQP3"/>
<dbReference type="InterPro" id="IPR000010">
    <property type="entry name" value="Cystatin_dom"/>
</dbReference>
<dbReference type="InParanoid" id="A0A068UQP3"/>
<evidence type="ECO:0000313" key="5">
    <source>
        <dbReference type="Proteomes" id="UP000295252"/>
    </source>
</evidence>
<accession>A0A068UQP3</accession>
<sequence length="159" mass="17458">MAAVGASDNINISEITANMKAEGVQSPEMEAIVKALSDDTIWKTIEGFKGKDMSTQEKMINNMMASGGLAELGIPVPEPVNPDDAHVITIAKFVVEKQNENAGTSLVFIQVNGGLQWKIVIGTLYILFLTTQDSKGTYTDHAVVFETFLGQKYLFWYKH</sequence>
<keyword evidence="5" id="KW-1185">Reference proteome</keyword>
<dbReference type="Gene3D" id="3.10.450.10">
    <property type="match status" value="1"/>
</dbReference>
<reference evidence="5" key="1">
    <citation type="journal article" date="2014" name="Science">
        <title>The coffee genome provides insight into the convergent evolution of caffeine biosynthesis.</title>
        <authorList>
            <person name="Denoeud F."/>
            <person name="Carretero-Paulet L."/>
            <person name="Dereeper A."/>
            <person name="Droc G."/>
            <person name="Guyot R."/>
            <person name="Pietrella M."/>
            <person name="Zheng C."/>
            <person name="Alberti A."/>
            <person name="Anthony F."/>
            <person name="Aprea G."/>
            <person name="Aury J.M."/>
            <person name="Bento P."/>
            <person name="Bernard M."/>
            <person name="Bocs S."/>
            <person name="Campa C."/>
            <person name="Cenci A."/>
            <person name="Combes M.C."/>
            <person name="Crouzillat D."/>
            <person name="Da Silva C."/>
            <person name="Daddiego L."/>
            <person name="De Bellis F."/>
            <person name="Dussert S."/>
            <person name="Garsmeur O."/>
            <person name="Gayraud T."/>
            <person name="Guignon V."/>
            <person name="Jahn K."/>
            <person name="Jamilloux V."/>
            <person name="Joet T."/>
            <person name="Labadie K."/>
            <person name="Lan T."/>
            <person name="Leclercq J."/>
            <person name="Lepelley M."/>
            <person name="Leroy T."/>
            <person name="Li L.T."/>
            <person name="Librado P."/>
            <person name="Lopez L."/>
            <person name="Munoz A."/>
            <person name="Noel B."/>
            <person name="Pallavicini A."/>
            <person name="Perrotta G."/>
            <person name="Poncet V."/>
            <person name="Pot D."/>
            <person name="Priyono X."/>
            <person name="Rigoreau M."/>
            <person name="Rouard M."/>
            <person name="Rozas J."/>
            <person name="Tranchant-Dubreuil C."/>
            <person name="VanBuren R."/>
            <person name="Zhang Q."/>
            <person name="Andrade A.C."/>
            <person name="Argout X."/>
            <person name="Bertrand B."/>
            <person name="de Kochko A."/>
            <person name="Graziosi G."/>
            <person name="Henry R.J."/>
            <person name="Jayarama X."/>
            <person name="Ming R."/>
            <person name="Nagai C."/>
            <person name="Rounsley S."/>
            <person name="Sankoff D."/>
            <person name="Giuliano G."/>
            <person name="Albert V.A."/>
            <person name="Wincker P."/>
            <person name="Lashermes P."/>
        </authorList>
    </citation>
    <scope>NUCLEOTIDE SEQUENCE [LARGE SCALE GENOMIC DNA]</scope>
    <source>
        <strain evidence="5">cv. DH200-94</strain>
    </source>
</reference>
<dbReference type="EMBL" id="HG739130">
    <property type="protein sequence ID" value="CDP10721.1"/>
    <property type="molecule type" value="Genomic_DNA"/>
</dbReference>
<dbReference type="Gramene" id="CDP10721">
    <property type="protein sequence ID" value="CDP10721"/>
    <property type="gene ID" value="GSCOC_T00031523001"/>
</dbReference>
<dbReference type="Pfam" id="PF16845">
    <property type="entry name" value="SQAPI"/>
    <property type="match status" value="1"/>
</dbReference>
<feature type="domain" description="Cystatin" evidence="3">
    <location>
        <begin position="83"/>
        <end position="148"/>
    </location>
</feature>
<protein>
    <recommendedName>
        <fullName evidence="3">Cystatin domain-containing protein</fullName>
    </recommendedName>
</protein>
<name>A0A068UQP3_COFCA</name>
<dbReference type="GO" id="GO:0004869">
    <property type="term" value="F:cysteine-type endopeptidase inhibitor activity"/>
    <property type="evidence" value="ECO:0007669"/>
    <property type="project" value="UniProtKB-KW"/>
</dbReference>
<dbReference type="Proteomes" id="UP000295252">
    <property type="component" value="Chromosome II"/>
</dbReference>
<keyword evidence="2" id="KW-0789">Thiol protease inhibitor</keyword>
<evidence type="ECO:0000256" key="2">
    <source>
        <dbReference type="ARBA" id="ARBA00022704"/>
    </source>
</evidence>
<dbReference type="SUPFAM" id="SSF54403">
    <property type="entry name" value="Cystatin/monellin"/>
    <property type="match status" value="1"/>
</dbReference>
<organism evidence="4 5">
    <name type="scientific">Coffea canephora</name>
    <name type="common">Robusta coffee</name>
    <dbReference type="NCBI Taxonomy" id="49390"/>
    <lineage>
        <taxon>Eukaryota</taxon>
        <taxon>Viridiplantae</taxon>
        <taxon>Streptophyta</taxon>
        <taxon>Embryophyta</taxon>
        <taxon>Tracheophyta</taxon>
        <taxon>Spermatophyta</taxon>
        <taxon>Magnoliopsida</taxon>
        <taxon>eudicotyledons</taxon>
        <taxon>Gunneridae</taxon>
        <taxon>Pentapetalae</taxon>
        <taxon>asterids</taxon>
        <taxon>lamiids</taxon>
        <taxon>Gentianales</taxon>
        <taxon>Rubiaceae</taxon>
        <taxon>Ixoroideae</taxon>
        <taxon>Gardenieae complex</taxon>
        <taxon>Bertiereae - Coffeeae clade</taxon>
        <taxon>Coffeeae</taxon>
        <taxon>Coffea</taxon>
    </lineage>
</organism>
<keyword evidence="1" id="KW-0646">Protease inhibitor</keyword>
<evidence type="ECO:0000313" key="4">
    <source>
        <dbReference type="EMBL" id="CDP10721.1"/>
    </source>
</evidence>